<comment type="caution">
    <text evidence="2">The sequence shown here is derived from an EMBL/GenBank/DDBJ whole genome shotgun (WGS) entry which is preliminary data.</text>
</comment>
<feature type="non-terminal residue" evidence="2">
    <location>
        <position position="32"/>
    </location>
</feature>
<sequence>MNAGKALGNVALFPFWLVGRLFSLASSVALWV</sequence>
<keyword evidence="1" id="KW-0472">Membrane</keyword>
<dbReference type="EMBL" id="LAZR01031268">
    <property type="protein sequence ID" value="KKL54244.1"/>
    <property type="molecule type" value="Genomic_DNA"/>
</dbReference>
<dbReference type="AlphaFoldDB" id="A0A0F9CY92"/>
<feature type="transmembrane region" description="Helical" evidence="1">
    <location>
        <begin position="12"/>
        <end position="31"/>
    </location>
</feature>
<evidence type="ECO:0000256" key="1">
    <source>
        <dbReference type="SAM" id="Phobius"/>
    </source>
</evidence>
<proteinExistence type="predicted"/>
<protein>
    <submittedName>
        <fullName evidence="2">Uncharacterized protein</fullName>
    </submittedName>
</protein>
<organism evidence="2">
    <name type="scientific">marine sediment metagenome</name>
    <dbReference type="NCBI Taxonomy" id="412755"/>
    <lineage>
        <taxon>unclassified sequences</taxon>
        <taxon>metagenomes</taxon>
        <taxon>ecological metagenomes</taxon>
    </lineage>
</organism>
<name>A0A0F9CY92_9ZZZZ</name>
<evidence type="ECO:0000313" key="2">
    <source>
        <dbReference type="EMBL" id="KKL54244.1"/>
    </source>
</evidence>
<gene>
    <name evidence="2" type="ORF">LCGC14_2267380</name>
</gene>
<reference evidence="2" key="1">
    <citation type="journal article" date="2015" name="Nature">
        <title>Complex archaea that bridge the gap between prokaryotes and eukaryotes.</title>
        <authorList>
            <person name="Spang A."/>
            <person name="Saw J.H."/>
            <person name="Jorgensen S.L."/>
            <person name="Zaremba-Niedzwiedzka K."/>
            <person name="Martijn J."/>
            <person name="Lind A.E."/>
            <person name="van Eijk R."/>
            <person name="Schleper C."/>
            <person name="Guy L."/>
            <person name="Ettema T.J."/>
        </authorList>
    </citation>
    <scope>NUCLEOTIDE SEQUENCE</scope>
</reference>
<keyword evidence="1" id="KW-1133">Transmembrane helix</keyword>
<keyword evidence="1" id="KW-0812">Transmembrane</keyword>
<accession>A0A0F9CY92</accession>